<keyword evidence="3" id="KW-0131">Cell cycle</keyword>
<dbReference type="RefSeq" id="WP_188845216.1">
    <property type="nucleotide sequence ID" value="NZ_BMPJ01000001.1"/>
</dbReference>
<dbReference type="InterPro" id="IPR005526">
    <property type="entry name" value="Septum_form_inhib_MinC_C"/>
</dbReference>
<evidence type="ECO:0000313" key="6">
    <source>
        <dbReference type="Proteomes" id="UP001589830"/>
    </source>
</evidence>
<evidence type="ECO:0000313" key="5">
    <source>
        <dbReference type="EMBL" id="MFC0595318.1"/>
    </source>
</evidence>
<evidence type="ECO:0000259" key="4">
    <source>
        <dbReference type="Pfam" id="PF03775"/>
    </source>
</evidence>
<proteinExistence type="predicted"/>
<sequence length="185" mass="19421">MRLRATPKALALRLDGGETPEAIRALPLPEGLPLEVEVAGPVSQEVLETLLALGRPLTLLPPRNRPSTGTLVVAKTLRSGERVEHPGTVVVLGDVNPGAEVVAGGDVIVVGKLRGLAHAGAYGDEARFIFALELAAKQVRIGPHLAQAPEGEKAPGPELARVEEGRIVVEPWAKRKSPPVPPRSA</sequence>
<dbReference type="Gene3D" id="2.160.20.70">
    <property type="match status" value="1"/>
</dbReference>
<accession>A0ABV6Q2D4</accession>
<evidence type="ECO:0000256" key="1">
    <source>
        <dbReference type="ARBA" id="ARBA00022618"/>
    </source>
</evidence>
<dbReference type="Pfam" id="PF03775">
    <property type="entry name" value="MinC_C"/>
    <property type="match status" value="1"/>
</dbReference>
<name>A0ABV6Q2D4_9DEIN</name>
<dbReference type="InterPro" id="IPR013033">
    <property type="entry name" value="MinC"/>
</dbReference>
<dbReference type="SUPFAM" id="SSF63848">
    <property type="entry name" value="Cell-division inhibitor MinC, C-terminal domain"/>
    <property type="match status" value="1"/>
</dbReference>
<dbReference type="EMBL" id="JBHLTW010000012">
    <property type="protein sequence ID" value="MFC0595318.1"/>
    <property type="molecule type" value="Genomic_DNA"/>
</dbReference>
<dbReference type="InterPro" id="IPR036145">
    <property type="entry name" value="MinC_C_sf"/>
</dbReference>
<dbReference type="InterPro" id="IPR016098">
    <property type="entry name" value="CAP/MinC_C"/>
</dbReference>
<protein>
    <submittedName>
        <fullName evidence="5">Septum site-determining protein MinC</fullName>
    </submittedName>
</protein>
<keyword evidence="6" id="KW-1185">Reference proteome</keyword>
<dbReference type="PANTHER" id="PTHR34108:SF1">
    <property type="entry name" value="SEPTUM SITE-DETERMINING PROTEIN MINC"/>
    <property type="match status" value="1"/>
</dbReference>
<reference evidence="5 6" key="1">
    <citation type="submission" date="2024-09" db="EMBL/GenBank/DDBJ databases">
        <authorList>
            <person name="Sun Q."/>
            <person name="Mori K."/>
        </authorList>
    </citation>
    <scope>NUCLEOTIDE SEQUENCE [LARGE SCALE GENOMIC DNA]</scope>
    <source>
        <strain evidence="5 6">NCAIM B.02340</strain>
    </source>
</reference>
<evidence type="ECO:0000256" key="3">
    <source>
        <dbReference type="ARBA" id="ARBA00023306"/>
    </source>
</evidence>
<dbReference type="Proteomes" id="UP001589830">
    <property type="component" value="Unassembled WGS sequence"/>
</dbReference>
<gene>
    <name evidence="5" type="primary">minC</name>
    <name evidence="5" type="ORF">ACFFFP_03925</name>
</gene>
<feature type="domain" description="Septum formation inhibitor MinC C-terminal" evidence="4">
    <location>
        <begin position="72"/>
        <end position="170"/>
    </location>
</feature>
<dbReference type="PANTHER" id="PTHR34108">
    <property type="entry name" value="SEPTUM SITE-DETERMINING PROTEIN MINC"/>
    <property type="match status" value="1"/>
</dbReference>
<keyword evidence="1" id="KW-0132">Cell division</keyword>
<keyword evidence="2" id="KW-0717">Septation</keyword>
<organism evidence="5 6">
    <name type="scientific">Thermus composti</name>
    <dbReference type="NCBI Taxonomy" id="532059"/>
    <lineage>
        <taxon>Bacteria</taxon>
        <taxon>Thermotogati</taxon>
        <taxon>Deinococcota</taxon>
        <taxon>Deinococci</taxon>
        <taxon>Thermales</taxon>
        <taxon>Thermaceae</taxon>
        <taxon>Thermus</taxon>
    </lineage>
</organism>
<comment type="caution">
    <text evidence="5">The sequence shown here is derived from an EMBL/GenBank/DDBJ whole genome shotgun (WGS) entry which is preliminary data.</text>
</comment>
<evidence type="ECO:0000256" key="2">
    <source>
        <dbReference type="ARBA" id="ARBA00023210"/>
    </source>
</evidence>